<dbReference type="GeneID" id="84230633"/>
<gene>
    <name evidence="2" type="ORF">RE476_10790</name>
</gene>
<evidence type="ECO:0000313" key="2">
    <source>
        <dbReference type="EMBL" id="WMW21851.1"/>
    </source>
</evidence>
<accession>A0AA51UHL8</accession>
<dbReference type="Pfam" id="PF01955">
    <property type="entry name" value="CbiZ"/>
    <property type="match status" value="1"/>
</dbReference>
<evidence type="ECO:0000256" key="1">
    <source>
        <dbReference type="SAM" id="MobiDB-lite"/>
    </source>
</evidence>
<dbReference type="InterPro" id="IPR052209">
    <property type="entry name" value="CbiZ"/>
</dbReference>
<dbReference type="RefSeq" id="WP_309307644.1">
    <property type="nucleotide sequence ID" value="NZ_CP133594.1"/>
</dbReference>
<name>A0AA51UHL8_9EURY</name>
<dbReference type="KEGG" id="mmav:RE476_10790"/>
<sequence length="397" mass="43002">MAARSSKITGQETDPESVKGSAVEEGTLLFETTGKEKVYRYKDSILLSLPEGRNTLTTSWLNGGYREDLRVIFNHRVPKGKHAPKDLDGGSIPAYLSILAKRLGADPDTATGLLTAANMDNVSIVTRSFRGVEVTAVMTAGIEVNGGRVGDPASYYQENGSHQFIQGTINTMLIIGANLPPYAMARAVITATEAKTAALQQLMAPSRYSTGIATGSGTDMIAVVADSTSSLLLTDAGHHSKLGELIGKVVIECTFKALEMQSDLTPLSQRDVLVRLERFGIEENHYWKVASHMDGDNRKAAFFKTLREMSKNPVLVSATGSILHIVDEISWGLIPETAGRKVAVSIMKGLPEMLGIDASIPFDELTDEKDTIIENWVRVTAWLAKNCDPEDICSSRT</sequence>
<dbReference type="InterPro" id="IPR002808">
    <property type="entry name" value="AdoCbi_amidolase"/>
</dbReference>
<keyword evidence="3" id="KW-1185">Reference proteome</keyword>
<organism evidence="2 3">
    <name type="scientific">Methanolobus mangrovi</name>
    <dbReference type="NCBI Taxonomy" id="3072977"/>
    <lineage>
        <taxon>Archaea</taxon>
        <taxon>Methanobacteriati</taxon>
        <taxon>Methanobacteriota</taxon>
        <taxon>Stenosarchaea group</taxon>
        <taxon>Methanomicrobia</taxon>
        <taxon>Methanosarcinales</taxon>
        <taxon>Methanosarcinaceae</taxon>
        <taxon>Methanolobus</taxon>
    </lineage>
</organism>
<dbReference type="PANTHER" id="PTHR35336:SF5">
    <property type="entry name" value="ADENOSYLCOBINAMIDE AMIDOHYDROLASE"/>
    <property type="match status" value="1"/>
</dbReference>
<dbReference type="EMBL" id="CP133594">
    <property type="protein sequence ID" value="WMW21851.1"/>
    <property type="molecule type" value="Genomic_DNA"/>
</dbReference>
<feature type="compositionally biased region" description="Polar residues" evidence="1">
    <location>
        <begin position="1"/>
        <end position="12"/>
    </location>
</feature>
<proteinExistence type="predicted"/>
<feature type="region of interest" description="Disordered" evidence="1">
    <location>
        <begin position="1"/>
        <end position="21"/>
    </location>
</feature>
<dbReference type="Proteomes" id="UP001183006">
    <property type="component" value="Chromosome"/>
</dbReference>
<dbReference type="AlphaFoldDB" id="A0AA51UHL8"/>
<protein>
    <submittedName>
        <fullName evidence="2">Adenosylcobinamide amidohydrolase</fullName>
    </submittedName>
</protein>
<evidence type="ECO:0000313" key="3">
    <source>
        <dbReference type="Proteomes" id="UP001183006"/>
    </source>
</evidence>
<reference evidence="2" key="1">
    <citation type="submission" date="2023-08" db="EMBL/GenBank/DDBJ databases">
        <title>Methanolobus mangrovi sp. nov. and Methanolobus sediminis sp. nov, two novel methylotrophic methanogens isolated from mangrove sediments in China.</title>
        <authorList>
            <person name="Zhou J."/>
        </authorList>
    </citation>
    <scope>NUCLEOTIDE SEQUENCE</scope>
    <source>
        <strain evidence="2">FTZ2</strain>
    </source>
</reference>
<dbReference type="PANTHER" id="PTHR35336">
    <property type="entry name" value="ADENOSYLCOBINAMIDE AMIDOHYDROLASE"/>
    <property type="match status" value="1"/>
</dbReference>